<evidence type="ECO:0000313" key="1">
    <source>
        <dbReference type="EMBL" id="KAA9208067.1"/>
    </source>
</evidence>
<sequence>MQDKTDKLLQEIHEQGELTKPQVTVKSLLDEMDDILMDIATLDDKEYPCALNGKDTTETALERAKSAAEYLSTITLYDLYELLGIEPDQEGNVPTKG</sequence>
<protein>
    <submittedName>
        <fullName evidence="1">Uncharacterized protein</fullName>
    </submittedName>
</protein>
<reference evidence="1 2" key="1">
    <citation type="submission" date="2019-09" db="EMBL/GenBank/DDBJ databases">
        <title>Vancomyinc resistant enterococci isolated from farm animals in Switzerland.</title>
        <authorList>
            <person name="Stevens M.J.A."/>
            <person name="Stephan R."/>
            <person name="Morach M."/>
            <person name="Nuesch-Inderbinen M."/>
        </authorList>
    </citation>
    <scope>NUCLEOTIDE SEQUENCE [LARGE SCALE GENOMIC DNA]</scope>
    <source>
        <strain evidence="1 2">GH27</strain>
    </source>
</reference>
<name>A0A5N0YYW2_9ENTE</name>
<organism evidence="1 2">
    <name type="scientific">Enterococcus durans</name>
    <dbReference type="NCBI Taxonomy" id="53345"/>
    <lineage>
        <taxon>Bacteria</taxon>
        <taxon>Bacillati</taxon>
        <taxon>Bacillota</taxon>
        <taxon>Bacilli</taxon>
        <taxon>Lactobacillales</taxon>
        <taxon>Enterococcaceae</taxon>
        <taxon>Enterococcus</taxon>
    </lineage>
</organism>
<evidence type="ECO:0000313" key="2">
    <source>
        <dbReference type="Proteomes" id="UP000326078"/>
    </source>
</evidence>
<dbReference type="AlphaFoldDB" id="A0A5N0YYW2"/>
<accession>A0A5N0YYW2</accession>
<dbReference type="EMBL" id="VYUT01000002">
    <property type="protein sequence ID" value="KAA9208067.1"/>
    <property type="molecule type" value="Genomic_DNA"/>
</dbReference>
<comment type="caution">
    <text evidence="1">The sequence shown here is derived from an EMBL/GenBank/DDBJ whole genome shotgun (WGS) entry which is preliminary data.</text>
</comment>
<dbReference type="RefSeq" id="WP_104660222.1">
    <property type="nucleotide sequence ID" value="NZ_PTWL01000010.1"/>
</dbReference>
<gene>
    <name evidence="1" type="ORF">F6X95_02025</name>
</gene>
<proteinExistence type="predicted"/>
<dbReference type="Proteomes" id="UP000326078">
    <property type="component" value="Unassembled WGS sequence"/>
</dbReference>